<reference evidence="3" key="1">
    <citation type="submission" date="2020-03" db="EMBL/GenBank/DDBJ databases">
        <title>The deep terrestrial virosphere.</title>
        <authorList>
            <person name="Holmfeldt K."/>
            <person name="Nilsson E."/>
            <person name="Simone D."/>
            <person name="Lopez-Fernandez M."/>
            <person name="Wu X."/>
            <person name="de Brujin I."/>
            <person name="Lundin D."/>
            <person name="Andersson A."/>
            <person name="Bertilsson S."/>
            <person name="Dopson M."/>
        </authorList>
    </citation>
    <scope>NUCLEOTIDE SEQUENCE</scope>
    <source>
        <strain evidence="3">MM415A01741</strain>
    </source>
</reference>
<name>A0A6M3K0F9_9ZZZZ</name>
<keyword evidence="1" id="KW-0175">Coiled coil</keyword>
<sequence length="313" mass="36919">MPLEDLKKKATELSIEFDENVSEDDLNTLVSQKEEELSSDLDYLRNKLKFFEEESKKAFNKRDIAMKDKKALSSKVQELEDKLKNAVDKEQLVKLQTEFEDLKKYKDEVERLKEEEELKKVDEVERTKIQFRKEMEKMQQQFNDIKTSLEKEKEEAISKEKDYQEMIKSLRGNKLESEIVIQATKYKAWSPNQIVALAKGFFTYDEQLNKYIHLVRDDKGKIVDEQSVEEFIKDYLGKEENENLVKGATTDSSFDTRTHQRADTTTKTNSKGKYKANDPQIIKEAEDKNLSPADWAEIKERMEVKQLKMREKK</sequence>
<feature type="coiled-coil region" evidence="1">
    <location>
        <begin position="34"/>
        <end position="169"/>
    </location>
</feature>
<feature type="compositionally biased region" description="Basic and acidic residues" evidence="2">
    <location>
        <begin position="254"/>
        <end position="264"/>
    </location>
</feature>
<evidence type="ECO:0000256" key="2">
    <source>
        <dbReference type="SAM" id="MobiDB-lite"/>
    </source>
</evidence>
<dbReference type="EMBL" id="MT142175">
    <property type="protein sequence ID" value="QJA75629.1"/>
    <property type="molecule type" value="Genomic_DNA"/>
</dbReference>
<protein>
    <submittedName>
        <fullName evidence="3">Uncharacterized protein</fullName>
    </submittedName>
</protein>
<proteinExistence type="predicted"/>
<evidence type="ECO:0000313" key="3">
    <source>
        <dbReference type="EMBL" id="QJA75629.1"/>
    </source>
</evidence>
<gene>
    <name evidence="3" type="ORF">MM415A01741_0013</name>
</gene>
<feature type="region of interest" description="Disordered" evidence="2">
    <location>
        <begin position="247"/>
        <end position="289"/>
    </location>
</feature>
<accession>A0A6M3K0F9</accession>
<dbReference type="AlphaFoldDB" id="A0A6M3K0F9"/>
<organism evidence="3">
    <name type="scientific">viral metagenome</name>
    <dbReference type="NCBI Taxonomy" id="1070528"/>
    <lineage>
        <taxon>unclassified sequences</taxon>
        <taxon>metagenomes</taxon>
        <taxon>organismal metagenomes</taxon>
    </lineage>
</organism>
<evidence type="ECO:0000256" key="1">
    <source>
        <dbReference type="SAM" id="Coils"/>
    </source>
</evidence>